<dbReference type="Gene3D" id="3.90.550.10">
    <property type="entry name" value="Spore Coat Polysaccharide Biosynthesis Protein SpsA, Chain A"/>
    <property type="match status" value="1"/>
</dbReference>
<dbReference type="InterPro" id="IPR029044">
    <property type="entry name" value="Nucleotide-diphossugar_trans"/>
</dbReference>
<feature type="domain" description="Glycosyltransferase 2-like" evidence="1">
    <location>
        <begin position="8"/>
        <end position="114"/>
    </location>
</feature>
<comment type="caution">
    <text evidence="2">The sequence shown here is derived from an EMBL/GenBank/DDBJ whole genome shotgun (WGS) entry which is preliminary data.</text>
</comment>
<dbReference type="CDD" id="cd06420">
    <property type="entry name" value="GT2_Chondriotin_Pol_N"/>
    <property type="match status" value="1"/>
</dbReference>
<accession>A0ABU1K742</accession>
<dbReference type="RefSeq" id="WP_374708756.1">
    <property type="nucleotide sequence ID" value="NZ_JAVDQA010000006.1"/>
</dbReference>
<sequence length="279" mass="32214">MENIIKVSVIISTYNSEEWLEKVLWGYACQNFTDFELVIADDGSKKPTFDLIEKMAQQVSFPIQHIWQQDDGFQKSRILNKALLACKADYVLMSDGDCIPRNDFISTHIKHREKGYFLSGGYFMLPLEISKSISKETIFSQECFDLEWLREKGLNTSFKNRKLSSKGVLQKILNKITPTNASWNGHNASGWKKDILAINGFDERMQYGGQDRELGERLINSGIKSKQIRYSAICIHLDHPRGYKTQESIDKNLAIRAETKNENRTWTKFGVDKKELKEK</sequence>
<evidence type="ECO:0000259" key="1">
    <source>
        <dbReference type="Pfam" id="PF00535"/>
    </source>
</evidence>
<dbReference type="SUPFAM" id="SSF53448">
    <property type="entry name" value="Nucleotide-diphospho-sugar transferases"/>
    <property type="match status" value="1"/>
</dbReference>
<dbReference type="PANTHER" id="PTHR43685:SF3">
    <property type="entry name" value="SLR2126 PROTEIN"/>
    <property type="match status" value="1"/>
</dbReference>
<reference evidence="2 3" key="1">
    <citation type="submission" date="2023-07" db="EMBL/GenBank/DDBJ databases">
        <title>Genomic Encyclopedia of Type Strains, Phase IV (KMG-IV): sequencing the most valuable type-strain genomes for metagenomic binning, comparative biology and taxonomic classification.</title>
        <authorList>
            <person name="Goeker M."/>
        </authorList>
    </citation>
    <scope>NUCLEOTIDE SEQUENCE [LARGE SCALE GENOMIC DNA]</scope>
    <source>
        <strain evidence="2 3">DSM 102814</strain>
    </source>
</reference>
<dbReference type="Pfam" id="PF00535">
    <property type="entry name" value="Glycos_transf_2"/>
    <property type="match status" value="1"/>
</dbReference>
<protein>
    <submittedName>
        <fullName evidence="2">Glycosyltransferase involved in cell wall biosynthesis</fullName>
    </submittedName>
</protein>
<gene>
    <name evidence="2" type="ORF">GGR31_002093</name>
</gene>
<keyword evidence="3" id="KW-1185">Reference proteome</keyword>
<dbReference type="InterPro" id="IPR050834">
    <property type="entry name" value="Glycosyltransf_2"/>
</dbReference>
<organism evidence="2 3">
    <name type="scientific">Mesonia maritima</name>
    <dbReference type="NCBI Taxonomy" id="1793873"/>
    <lineage>
        <taxon>Bacteria</taxon>
        <taxon>Pseudomonadati</taxon>
        <taxon>Bacteroidota</taxon>
        <taxon>Flavobacteriia</taxon>
        <taxon>Flavobacteriales</taxon>
        <taxon>Flavobacteriaceae</taxon>
        <taxon>Mesonia</taxon>
    </lineage>
</organism>
<name>A0ABU1K742_9FLAO</name>
<dbReference type="PANTHER" id="PTHR43685">
    <property type="entry name" value="GLYCOSYLTRANSFERASE"/>
    <property type="match status" value="1"/>
</dbReference>
<proteinExistence type="predicted"/>
<evidence type="ECO:0000313" key="2">
    <source>
        <dbReference type="EMBL" id="MDR6301424.1"/>
    </source>
</evidence>
<evidence type="ECO:0000313" key="3">
    <source>
        <dbReference type="Proteomes" id="UP001257659"/>
    </source>
</evidence>
<dbReference type="Proteomes" id="UP001257659">
    <property type="component" value="Unassembled WGS sequence"/>
</dbReference>
<dbReference type="EMBL" id="JAVDQA010000006">
    <property type="protein sequence ID" value="MDR6301424.1"/>
    <property type="molecule type" value="Genomic_DNA"/>
</dbReference>
<dbReference type="InterPro" id="IPR001173">
    <property type="entry name" value="Glyco_trans_2-like"/>
</dbReference>